<feature type="transmembrane region" description="Helical" evidence="1">
    <location>
        <begin position="248"/>
        <end position="270"/>
    </location>
</feature>
<keyword evidence="1" id="KW-0812">Transmembrane</keyword>
<dbReference type="SUPFAM" id="SSF103473">
    <property type="entry name" value="MFS general substrate transporter"/>
    <property type="match status" value="1"/>
</dbReference>
<feature type="transmembrane region" description="Helical" evidence="1">
    <location>
        <begin position="217"/>
        <end position="236"/>
    </location>
</feature>
<keyword evidence="1" id="KW-1133">Transmembrane helix</keyword>
<protein>
    <submittedName>
        <fullName evidence="2">Uncharacterized protein</fullName>
    </submittedName>
</protein>
<dbReference type="Proteomes" id="UP000260970">
    <property type="component" value="Unassembled WGS sequence"/>
</dbReference>
<gene>
    <name evidence="2" type="ORF">DXB72_07920</name>
</gene>
<organism evidence="2 3">
    <name type="scientific">Agathobacter rectalis</name>
    <dbReference type="NCBI Taxonomy" id="39491"/>
    <lineage>
        <taxon>Bacteria</taxon>
        <taxon>Bacillati</taxon>
        <taxon>Bacillota</taxon>
        <taxon>Clostridia</taxon>
        <taxon>Lachnospirales</taxon>
        <taxon>Lachnospiraceae</taxon>
        <taxon>Agathobacter</taxon>
    </lineage>
</organism>
<dbReference type="InterPro" id="IPR036259">
    <property type="entry name" value="MFS_trans_sf"/>
</dbReference>
<proteinExistence type="predicted"/>
<accession>A0A3E5AP32</accession>
<name>A0A3E5AP32_9FIRM</name>
<evidence type="ECO:0000256" key="1">
    <source>
        <dbReference type="SAM" id="Phobius"/>
    </source>
</evidence>
<dbReference type="AlphaFoldDB" id="A0A3E5AP32"/>
<evidence type="ECO:0000313" key="2">
    <source>
        <dbReference type="EMBL" id="RGN23289.1"/>
    </source>
</evidence>
<reference evidence="2 3" key="1">
    <citation type="submission" date="2018-08" db="EMBL/GenBank/DDBJ databases">
        <title>A genome reference for cultivated species of the human gut microbiota.</title>
        <authorList>
            <person name="Zou Y."/>
            <person name="Xue W."/>
            <person name="Luo G."/>
        </authorList>
    </citation>
    <scope>NUCLEOTIDE SEQUENCE [LARGE SCALE GENOMIC DNA]</scope>
    <source>
        <strain evidence="2 3">OM05-6AA</strain>
    </source>
</reference>
<keyword evidence="1" id="KW-0472">Membrane</keyword>
<dbReference type="RefSeq" id="WP_117690477.1">
    <property type="nucleotide sequence ID" value="NZ_QSUE01000007.1"/>
</dbReference>
<comment type="caution">
    <text evidence="2">The sequence shown here is derived from an EMBL/GenBank/DDBJ whole genome shotgun (WGS) entry which is preliminary data.</text>
</comment>
<feature type="transmembrane region" description="Helical" evidence="1">
    <location>
        <begin position="317"/>
        <end position="336"/>
    </location>
</feature>
<sequence>MNYILLTAQQTVTQAANATQEVAPKSPSNDIIGIGGIIATLLVGIVTCLVTWKLTMKSIKQLKISYNIQVFPILSNSVTQNTDINLDDLQIQYKGKNLLNPCLLALEIVNIGNEAINEPPIKIRTDEDIEIIPGYFEDIPAGYEDLWSFDKTNSNSCNILLKHINPKQVVKTRFFLDNLPQKKIIFECPMQNVQTQETAYNNTNTPNKITVSSKSNIILMAITALLFVSIPQWSYYIKQFIFFTDIHLSTVMVITFMMVLLLLAIIMNVYGIPFVDKYIKSHPKQCPLIKLVMAVVSIILLLLIIFDYIIIGFIPQITTATIVIILLSLLIHFSFISKNR</sequence>
<dbReference type="EMBL" id="QSUG01000006">
    <property type="protein sequence ID" value="RGN23289.1"/>
    <property type="molecule type" value="Genomic_DNA"/>
</dbReference>
<evidence type="ECO:0000313" key="3">
    <source>
        <dbReference type="Proteomes" id="UP000260970"/>
    </source>
</evidence>
<feature type="transmembrane region" description="Helical" evidence="1">
    <location>
        <begin position="31"/>
        <end position="52"/>
    </location>
</feature>
<feature type="transmembrane region" description="Helical" evidence="1">
    <location>
        <begin position="291"/>
        <end position="311"/>
    </location>
</feature>